<dbReference type="EMBL" id="CP079216">
    <property type="protein sequence ID" value="QXT63001.1"/>
    <property type="molecule type" value="Genomic_DNA"/>
</dbReference>
<feature type="region of interest" description="Disordered" evidence="1">
    <location>
        <begin position="198"/>
        <end position="237"/>
    </location>
</feature>
<dbReference type="InterPro" id="IPR007396">
    <property type="entry name" value="TR_PAI2-type"/>
</dbReference>
<name>A0ABX8SHY9_9ACTN</name>
<dbReference type="RefSeq" id="WP_219082439.1">
    <property type="nucleotide sequence ID" value="NZ_CP079216.1"/>
</dbReference>
<accession>A0ABX8SHY9</accession>
<proteinExistence type="predicted"/>
<dbReference type="PANTHER" id="PTHR35802">
    <property type="entry name" value="PROTEASE SYNTHASE AND SPORULATION PROTEIN PAI 2"/>
    <property type="match status" value="1"/>
</dbReference>
<evidence type="ECO:0000256" key="1">
    <source>
        <dbReference type="SAM" id="MobiDB-lite"/>
    </source>
</evidence>
<dbReference type="PIRSF" id="PIRSF010372">
    <property type="entry name" value="PaiB"/>
    <property type="match status" value="1"/>
</dbReference>
<feature type="region of interest" description="Disordered" evidence="1">
    <location>
        <begin position="90"/>
        <end position="109"/>
    </location>
</feature>
<reference evidence="2 3" key="1">
    <citation type="submission" date="2021-07" db="EMBL/GenBank/DDBJ databases">
        <title>complete genome sequencing of Tessaracoccus sp.J1M15.</title>
        <authorList>
            <person name="Bae J.-W."/>
            <person name="Kim D.-y."/>
        </authorList>
    </citation>
    <scope>NUCLEOTIDE SEQUENCE [LARGE SCALE GENOMIC DNA]</scope>
    <source>
        <strain evidence="2 3">J1M15</strain>
    </source>
</reference>
<evidence type="ECO:0000313" key="3">
    <source>
        <dbReference type="Proteomes" id="UP000824504"/>
    </source>
</evidence>
<sequence length="237" mass="26068">MDPASYVYIPASQEVDEKECRALLEEVGAALWITADGDEIPCATLLPTLWRGNTLTAHASGHNEQFARIDGEMPCRVVVQGPNSYISPRWLPSVQSSENGGAARGRAEGRGVGTWNYQQVQIAGMLRVHRDTDRLRDEMTTLAEDFDEKRITDGCPADAHRGPWTHDEAPTAYYEAMLHGVVGLELRVTEVKGRFKLGQNRTEQDRSGASAGLRERGRGQDLAVADAMDDATPLYEA</sequence>
<evidence type="ECO:0000313" key="2">
    <source>
        <dbReference type="EMBL" id="QXT63001.1"/>
    </source>
</evidence>
<dbReference type="PANTHER" id="PTHR35802:SF1">
    <property type="entry name" value="PROTEASE SYNTHASE AND SPORULATION PROTEIN PAI 2"/>
    <property type="match status" value="1"/>
</dbReference>
<dbReference type="Proteomes" id="UP000824504">
    <property type="component" value="Chromosome"/>
</dbReference>
<gene>
    <name evidence="2" type="ORF">KDB89_00470</name>
</gene>
<organism evidence="2 3">
    <name type="scientific">Tessaracoccus palaemonis</name>
    <dbReference type="NCBI Taxonomy" id="2829499"/>
    <lineage>
        <taxon>Bacteria</taxon>
        <taxon>Bacillati</taxon>
        <taxon>Actinomycetota</taxon>
        <taxon>Actinomycetes</taxon>
        <taxon>Propionibacteriales</taxon>
        <taxon>Propionibacteriaceae</taxon>
        <taxon>Tessaracoccus</taxon>
    </lineage>
</organism>
<protein>
    <submittedName>
        <fullName evidence="2">FMN-binding negative transcriptional regulator</fullName>
    </submittedName>
</protein>
<dbReference type="Pfam" id="PF04299">
    <property type="entry name" value="FMN_bind_2"/>
    <property type="match status" value="1"/>
</dbReference>
<keyword evidence="3" id="KW-1185">Reference proteome</keyword>